<evidence type="ECO:0000313" key="3">
    <source>
        <dbReference type="EMBL" id="GKX30689.1"/>
    </source>
</evidence>
<dbReference type="GO" id="GO:0000166">
    <property type="term" value="F:nucleotide binding"/>
    <property type="evidence" value="ECO:0007669"/>
    <property type="project" value="InterPro"/>
</dbReference>
<dbReference type="PANTHER" id="PTHR43377:SF1">
    <property type="entry name" value="BILIVERDIN REDUCTASE A"/>
    <property type="match status" value="1"/>
</dbReference>
<dbReference type="Gene3D" id="3.30.360.10">
    <property type="entry name" value="Dihydrodipicolinate Reductase, domain 2"/>
    <property type="match status" value="1"/>
</dbReference>
<feature type="domain" description="Gfo/Idh/MocA-like oxidoreductase N-terminal" evidence="1">
    <location>
        <begin position="5"/>
        <end position="122"/>
    </location>
</feature>
<evidence type="ECO:0000259" key="1">
    <source>
        <dbReference type="Pfam" id="PF01408"/>
    </source>
</evidence>
<organism evidence="3 4">
    <name type="scientific">Vallitalea longa</name>
    <dbReference type="NCBI Taxonomy" id="2936439"/>
    <lineage>
        <taxon>Bacteria</taxon>
        <taxon>Bacillati</taxon>
        <taxon>Bacillota</taxon>
        <taxon>Clostridia</taxon>
        <taxon>Lachnospirales</taxon>
        <taxon>Vallitaleaceae</taxon>
        <taxon>Vallitalea</taxon>
    </lineage>
</organism>
<reference evidence="3" key="1">
    <citation type="submission" date="2022-06" db="EMBL/GenBank/DDBJ databases">
        <title>Vallitalea longa sp. nov., an anaerobic bacterium isolated from marine sediment.</title>
        <authorList>
            <person name="Hirano S."/>
            <person name="Terahara T."/>
            <person name="Mori K."/>
            <person name="Hamada M."/>
            <person name="Matsumoto R."/>
            <person name="Kobayashi T."/>
        </authorList>
    </citation>
    <scope>NUCLEOTIDE SEQUENCE</scope>
    <source>
        <strain evidence="3">SH18-1</strain>
    </source>
</reference>
<dbReference type="SUPFAM" id="SSF55347">
    <property type="entry name" value="Glyceraldehyde-3-phosphate dehydrogenase-like, C-terminal domain"/>
    <property type="match status" value="1"/>
</dbReference>
<dbReference type="Gene3D" id="3.40.50.720">
    <property type="entry name" value="NAD(P)-binding Rossmann-like Domain"/>
    <property type="match status" value="1"/>
</dbReference>
<accession>A0A9W5YCS2</accession>
<dbReference type="InterPro" id="IPR000683">
    <property type="entry name" value="Gfo/Idh/MocA-like_OxRdtase_N"/>
</dbReference>
<name>A0A9W5YCS2_9FIRM</name>
<dbReference type="PANTHER" id="PTHR43377">
    <property type="entry name" value="BILIVERDIN REDUCTASE A"/>
    <property type="match status" value="1"/>
</dbReference>
<dbReference type="RefSeq" id="WP_281817099.1">
    <property type="nucleotide sequence ID" value="NZ_BRLB01000011.1"/>
</dbReference>
<dbReference type="InterPro" id="IPR036291">
    <property type="entry name" value="NAD(P)-bd_dom_sf"/>
</dbReference>
<dbReference type="Proteomes" id="UP001144256">
    <property type="component" value="Unassembled WGS sequence"/>
</dbReference>
<dbReference type="SUPFAM" id="SSF51735">
    <property type="entry name" value="NAD(P)-binding Rossmann-fold domains"/>
    <property type="match status" value="1"/>
</dbReference>
<sequence length="342" mass="38788">MSKLRIVHVGCGSISDSWFSVLKGRKDIELVALVDIDRDNANEKKAKYGFQCEVYTDYQLAINELKPDVVIDNTIPKMHHLISTYALDNNCDVLTEKPLADTIEHALLVKKKAKETKKNVIVMQNRRYLSKLHGLKSIIDNQNVGDIDSVHASFFTEAHFGGFRDRMSNPLILEMAVHTFDQARYITGLDPVSVYCNEYNSSTSWYDGNASASCIFEMENNVIFTYNGSWTAKGNLTSWESEWRVNCNKGAAYWDGFNEPWYEIIDESEKNEAFPTKYNRSTIESPTIMEEHAGCINEMIDSLINGKKAQTDVSDNIKSLAMVMGSIMSAESHKKIYIKDIL</sequence>
<keyword evidence="4" id="KW-1185">Reference proteome</keyword>
<dbReference type="EMBL" id="BRLB01000011">
    <property type="protein sequence ID" value="GKX30689.1"/>
    <property type="molecule type" value="Genomic_DNA"/>
</dbReference>
<dbReference type="InterPro" id="IPR055170">
    <property type="entry name" value="GFO_IDH_MocA-like_dom"/>
</dbReference>
<protein>
    <submittedName>
        <fullName evidence="3">Oxidoreductase</fullName>
    </submittedName>
</protein>
<dbReference type="Pfam" id="PF01408">
    <property type="entry name" value="GFO_IDH_MocA"/>
    <property type="match status" value="1"/>
</dbReference>
<evidence type="ECO:0000313" key="4">
    <source>
        <dbReference type="Proteomes" id="UP001144256"/>
    </source>
</evidence>
<proteinExistence type="predicted"/>
<gene>
    <name evidence="3" type="ORF">SH1V18_31690</name>
</gene>
<evidence type="ECO:0000259" key="2">
    <source>
        <dbReference type="Pfam" id="PF22725"/>
    </source>
</evidence>
<dbReference type="AlphaFoldDB" id="A0A9W5YCS2"/>
<feature type="domain" description="GFO/IDH/MocA-like oxidoreductase" evidence="2">
    <location>
        <begin position="135"/>
        <end position="252"/>
    </location>
</feature>
<dbReference type="InterPro" id="IPR051450">
    <property type="entry name" value="Gfo/Idh/MocA_Oxidoreductases"/>
</dbReference>
<comment type="caution">
    <text evidence="3">The sequence shown here is derived from an EMBL/GenBank/DDBJ whole genome shotgun (WGS) entry which is preliminary data.</text>
</comment>
<dbReference type="Pfam" id="PF22725">
    <property type="entry name" value="GFO_IDH_MocA_C3"/>
    <property type="match status" value="1"/>
</dbReference>